<keyword evidence="1" id="KW-0175">Coiled coil</keyword>
<dbReference type="VEuPathDB" id="FungiDB:TRICI_005145"/>
<feature type="compositionally biased region" description="Basic and acidic residues" evidence="2">
    <location>
        <begin position="413"/>
        <end position="423"/>
    </location>
</feature>
<feature type="compositionally biased region" description="Basic and acidic residues" evidence="2">
    <location>
        <begin position="302"/>
        <end position="316"/>
    </location>
</feature>
<feature type="region of interest" description="Disordered" evidence="2">
    <location>
        <begin position="1"/>
        <end position="619"/>
    </location>
</feature>
<feature type="compositionally biased region" description="Basic and acidic residues" evidence="2">
    <location>
        <begin position="338"/>
        <end position="349"/>
    </location>
</feature>
<feature type="compositionally biased region" description="Acidic residues" evidence="2">
    <location>
        <begin position="391"/>
        <end position="404"/>
    </location>
</feature>
<name>A0A642UVN5_9ASCO</name>
<accession>A0A642UVN5</accession>
<dbReference type="EMBL" id="SWFS01000396">
    <property type="protein sequence ID" value="KAA8906480.1"/>
    <property type="molecule type" value="Genomic_DNA"/>
</dbReference>
<gene>
    <name evidence="4" type="ORF">TRICI_005145</name>
</gene>
<feature type="domain" description="Inner kinetochore subunit AME1" evidence="3">
    <location>
        <begin position="620"/>
        <end position="797"/>
    </location>
</feature>
<dbReference type="Pfam" id="PF20994">
    <property type="entry name" value="CENPU"/>
    <property type="match status" value="1"/>
</dbReference>
<feature type="compositionally biased region" description="Basic and acidic residues" evidence="2">
    <location>
        <begin position="446"/>
        <end position="455"/>
    </location>
</feature>
<sequence length="803" mass="88097">MRDSRRVQSTGFVISEGTPKTTSPAVVASGPGKRRKVSNQPQQEHENGNLETPTTAANGHRGSNEDADGVEIDGKEGPSNDQSLEEPVVDLPPAFRESSSEAEKDDKAQTLPGPKPATPLPSSLENSPEPRPSVKRLTLPSRTPQALRSATRLTANGPKLTPSFSNSTQTPTRTAVLQDPKKSLSPVKPAATPPKSVEKQNGVRSSPRLQSKPRVSYSENGQVSGGTPADPQGPLRGGVGSEDSRTGTQQGSGKKPVVEDTSPVTNSPLRGEDEAAKITSKPSGKKGVSKLHEDDSEITPRPSDKSNKKEGSKFVEEDPEITPKPSGSSSRSIRKASSRIEEHDSEVTPKSRGSAAKSSKKGNVSSKLREEDSEVTPKHSRGTRSNRQGDDSDNAEVQENDDFEISPKPIRAGRSEVKKKTLELQEADSEIPPRQPASKTKIKSKQLKDNSETRSKSSPIEVKSKSRRVVDDDSMIIPKPPTRPKRNAVKEDDDLEITLKRKESRTQEKVASQSTTPKPRIRSTRSQLQDEVRSSPRLQSKTKVTYNEDDLGEQAQQPIIKQDKDISSEDDFDSEPEFEPENEEHPEPAVEMDKRPSKKSKPATKRSEKQPSKPDTSITLNLQKVPVNSGGTKRVNAIDVVSQIVLEILSSAEEGLEAPWAINAFTQYSDLVDQRFCRLVDAIDVNNTLGKAVKRAETKRNNLRLELLQLRKQRTKLALEMQRVRDDHQADKTNINRLREISSFVEDLAGLKETANIPSNTQPTESLMTDIVKLDPIINTHYGALERIKALSKRLSEIDKALG</sequence>
<feature type="compositionally biased region" description="Low complexity" evidence="2">
    <location>
        <begin position="350"/>
        <end position="366"/>
    </location>
</feature>
<feature type="compositionally biased region" description="Polar residues" evidence="2">
    <location>
        <begin position="162"/>
        <end position="175"/>
    </location>
</feature>
<evidence type="ECO:0000256" key="2">
    <source>
        <dbReference type="SAM" id="MobiDB-lite"/>
    </source>
</evidence>
<feature type="compositionally biased region" description="Polar residues" evidence="2">
    <location>
        <begin position="140"/>
        <end position="154"/>
    </location>
</feature>
<feature type="coiled-coil region" evidence="1">
    <location>
        <begin position="686"/>
        <end position="727"/>
    </location>
</feature>
<feature type="compositionally biased region" description="Basic and acidic residues" evidence="2">
    <location>
        <begin position="497"/>
        <end position="508"/>
    </location>
</feature>
<feature type="compositionally biased region" description="Polar residues" evidence="2">
    <location>
        <begin position="7"/>
        <end position="24"/>
    </location>
</feature>
<dbReference type="AlphaFoldDB" id="A0A642UVN5"/>
<evidence type="ECO:0000259" key="3">
    <source>
        <dbReference type="Pfam" id="PF20994"/>
    </source>
</evidence>
<feature type="compositionally biased region" description="Basic and acidic residues" evidence="2">
    <location>
        <begin position="98"/>
        <end position="108"/>
    </location>
</feature>
<proteinExistence type="predicted"/>
<evidence type="ECO:0000313" key="4">
    <source>
        <dbReference type="EMBL" id="KAA8906480.1"/>
    </source>
</evidence>
<evidence type="ECO:0000313" key="5">
    <source>
        <dbReference type="Proteomes" id="UP000761534"/>
    </source>
</evidence>
<protein>
    <recommendedName>
        <fullName evidence="3">Inner kinetochore subunit AME1 domain-containing protein</fullName>
    </recommendedName>
</protein>
<dbReference type="Proteomes" id="UP000761534">
    <property type="component" value="Unassembled WGS sequence"/>
</dbReference>
<feature type="compositionally biased region" description="Polar residues" evidence="2">
    <location>
        <begin position="536"/>
        <end position="545"/>
    </location>
</feature>
<feature type="compositionally biased region" description="Acidic residues" evidence="2">
    <location>
        <begin position="568"/>
        <end position="582"/>
    </location>
</feature>
<reference evidence="4" key="1">
    <citation type="journal article" date="2019" name="G3 (Bethesda)">
        <title>Genome Assemblies of Two Rare Opportunistic Yeast Pathogens: Diutina rugosa (syn. Candida rugosa) and Trichomonascus ciferrii (syn. Candida ciferrii).</title>
        <authorList>
            <person name="Mixao V."/>
            <person name="Saus E."/>
            <person name="Hansen A.P."/>
            <person name="Lass-Florl C."/>
            <person name="Gabaldon T."/>
        </authorList>
    </citation>
    <scope>NUCLEOTIDE SEQUENCE</scope>
    <source>
        <strain evidence="4">CBS 4856</strain>
    </source>
</reference>
<feature type="compositionally biased region" description="Basic and acidic residues" evidence="2">
    <location>
        <begin position="583"/>
        <end position="595"/>
    </location>
</feature>
<dbReference type="InterPro" id="IPR048743">
    <property type="entry name" value="AME1"/>
</dbReference>
<feature type="compositionally biased region" description="Basic and acidic residues" evidence="2">
    <location>
        <begin position="462"/>
        <end position="471"/>
    </location>
</feature>
<evidence type="ECO:0000256" key="1">
    <source>
        <dbReference type="SAM" id="Coils"/>
    </source>
</evidence>
<keyword evidence="5" id="KW-1185">Reference proteome</keyword>
<comment type="caution">
    <text evidence="4">The sequence shown here is derived from an EMBL/GenBank/DDBJ whole genome shotgun (WGS) entry which is preliminary data.</text>
</comment>
<organism evidence="4 5">
    <name type="scientific">Trichomonascus ciferrii</name>
    <dbReference type="NCBI Taxonomy" id="44093"/>
    <lineage>
        <taxon>Eukaryota</taxon>
        <taxon>Fungi</taxon>
        <taxon>Dikarya</taxon>
        <taxon>Ascomycota</taxon>
        <taxon>Saccharomycotina</taxon>
        <taxon>Dipodascomycetes</taxon>
        <taxon>Dipodascales</taxon>
        <taxon>Trichomonascaceae</taxon>
        <taxon>Trichomonascus</taxon>
        <taxon>Trichomonascus ciferrii complex</taxon>
    </lineage>
</organism>